<proteinExistence type="predicted"/>
<gene>
    <name evidence="2" type="ORF">SAMN04488500_101356</name>
</gene>
<dbReference type="RefSeq" id="WP_084573861.1">
    <property type="nucleotide sequence ID" value="NZ_CP155572.1"/>
</dbReference>
<feature type="compositionally biased region" description="Basic and acidic residues" evidence="1">
    <location>
        <begin position="73"/>
        <end position="90"/>
    </location>
</feature>
<protein>
    <recommendedName>
        <fullName evidence="4">PrcB C-terminal</fullName>
    </recommendedName>
</protein>
<dbReference type="AlphaFoldDB" id="A0A1W1YGN3"/>
<evidence type="ECO:0000313" key="3">
    <source>
        <dbReference type="Proteomes" id="UP000192738"/>
    </source>
</evidence>
<sequence>MKHNSRRKNAKRRYKHLVAALAGAAVVTSALLPGLPISKVHAAENTVVASPAPITEAASPDQTTPTNVPAAETTKDRTPDRNTDEDKNRPNENQTVSSSPVAAVKAAAAAYGFDRHDSFSLQWQSSTEAVVSVRTDNGKTFRVRLTKDNDSWKIDSVKEIITGGDSGGVIHGGDPVDVVRDNAGTFGFDAYNDTFTLLSVTGGKAIVEVKTSGQKFKVDLERSGGKWVITTIRGIGNGNYPATYRPASLYGYRTLGAATGPVVTANERVLYTNDSFAGWTWNQSTYPADMKLGVLLSKPQSAAAADLPGIIVDKVDSIDFGRQVVLYAHIGSVTERGYGIGIEKVVQTGNDLTVTIRTKSPLENHRLSLTKTNDVIPIDRLALNFDDPIHIKFVDQNGTTLSTYTVVKR</sequence>
<reference evidence="2 3" key="1">
    <citation type="submission" date="2017-04" db="EMBL/GenBank/DDBJ databases">
        <authorList>
            <person name="Afonso C.L."/>
            <person name="Miller P.J."/>
            <person name="Scott M.A."/>
            <person name="Spackman E."/>
            <person name="Goraichik I."/>
            <person name="Dimitrov K.M."/>
            <person name="Suarez D.L."/>
            <person name="Swayne D.E."/>
        </authorList>
    </citation>
    <scope>NUCLEOTIDE SEQUENCE [LARGE SCALE GENOMIC DNA]</scope>
    <source>
        <strain evidence="2 3">DSM 5090</strain>
    </source>
</reference>
<dbReference type="Proteomes" id="UP000192738">
    <property type="component" value="Unassembled WGS sequence"/>
</dbReference>
<organism evidence="2 3">
    <name type="scientific">Sporomusa malonica</name>
    <dbReference type="NCBI Taxonomy" id="112901"/>
    <lineage>
        <taxon>Bacteria</taxon>
        <taxon>Bacillati</taxon>
        <taxon>Bacillota</taxon>
        <taxon>Negativicutes</taxon>
        <taxon>Selenomonadales</taxon>
        <taxon>Sporomusaceae</taxon>
        <taxon>Sporomusa</taxon>
    </lineage>
</organism>
<accession>A0A1W1YGN3</accession>
<dbReference type="EMBL" id="FWXI01000001">
    <property type="protein sequence ID" value="SMC35325.1"/>
    <property type="molecule type" value="Genomic_DNA"/>
</dbReference>
<dbReference type="STRING" id="112901.SAMN04488500_101356"/>
<feature type="region of interest" description="Disordered" evidence="1">
    <location>
        <begin position="51"/>
        <end position="101"/>
    </location>
</feature>
<evidence type="ECO:0000256" key="1">
    <source>
        <dbReference type="SAM" id="MobiDB-lite"/>
    </source>
</evidence>
<evidence type="ECO:0008006" key="4">
    <source>
        <dbReference type="Google" id="ProtNLM"/>
    </source>
</evidence>
<evidence type="ECO:0000313" key="2">
    <source>
        <dbReference type="EMBL" id="SMC35325.1"/>
    </source>
</evidence>
<keyword evidence="3" id="KW-1185">Reference proteome</keyword>
<name>A0A1W1YGN3_9FIRM</name>
<dbReference type="OrthoDB" id="1676590at2"/>